<name>A0A4Q2SZV8_9HYPH</name>
<dbReference type="OrthoDB" id="9965319at2"/>
<reference evidence="1 2" key="1">
    <citation type="submission" date="2019-01" db="EMBL/GenBank/DDBJ databases">
        <authorList>
            <person name="Deng T."/>
        </authorList>
    </citation>
    <scope>NUCLEOTIDE SEQUENCE [LARGE SCALE GENOMIC DNA]</scope>
    <source>
        <strain evidence="1 2">F8825</strain>
    </source>
</reference>
<dbReference type="Proteomes" id="UP000291088">
    <property type="component" value="Unassembled WGS sequence"/>
</dbReference>
<evidence type="ECO:0000313" key="1">
    <source>
        <dbReference type="EMBL" id="RYC10150.1"/>
    </source>
</evidence>
<evidence type="ECO:0000313" key="2">
    <source>
        <dbReference type="Proteomes" id="UP000291088"/>
    </source>
</evidence>
<protein>
    <submittedName>
        <fullName evidence="1">Uncharacterized protein</fullName>
    </submittedName>
</protein>
<keyword evidence="2" id="KW-1185">Reference proteome</keyword>
<organism evidence="1 2">
    <name type="scientific">Ciceribacter ferrooxidans</name>
    <dbReference type="NCBI Taxonomy" id="2509717"/>
    <lineage>
        <taxon>Bacteria</taxon>
        <taxon>Pseudomonadati</taxon>
        <taxon>Pseudomonadota</taxon>
        <taxon>Alphaproteobacteria</taxon>
        <taxon>Hyphomicrobiales</taxon>
        <taxon>Rhizobiaceae</taxon>
        <taxon>Ciceribacter</taxon>
    </lineage>
</organism>
<dbReference type="AlphaFoldDB" id="A0A4Q2SZV8"/>
<accession>A0A4Q2SZV8</accession>
<gene>
    <name evidence="1" type="ORF">EUU22_18975</name>
</gene>
<dbReference type="EMBL" id="SDVB01000253">
    <property type="protein sequence ID" value="RYC10150.1"/>
    <property type="molecule type" value="Genomic_DNA"/>
</dbReference>
<sequence length="67" mass="7205">MKARPDLHFVEGLGLAEIDSAAPIVVGRGHPTDLAAQITIERGGDWRRQNGLTVRTASEAWPKGADK</sequence>
<comment type="caution">
    <text evidence="1">The sequence shown here is derived from an EMBL/GenBank/DDBJ whole genome shotgun (WGS) entry which is preliminary data.</text>
</comment>
<proteinExistence type="predicted"/>
<dbReference type="RefSeq" id="WP_129333543.1">
    <property type="nucleotide sequence ID" value="NZ_SDVB01000253.1"/>
</dbReference>